<dbReference type="InParanoid" id="A0A1Q6DUY4"/>
<dbReference type="InterPro" id="IPR005225">
    <property type="entry name" value="Small_GTP-bd"/>
</dbReference>
<dbReference type="InterPro" id="IPR031167">
    <property type="entry name" value="G_OBG"/>
</dbReference>
<dbReference type="InterPro" id="IPR004095">
    <property type="entry name" value="TGS"/>
</dbReference>
<dbReference type="Proteomes" id="UP000185744">
    <property type="component" value="Unassembled WGS sequence"/>
</dbReference>
<sequence length="360" mass="40311">MNSSLKQKIEDIEKEIRETPYNKSTSKHIGRLKAKLSNLKEKLEEQQSSDSGGEGYAVPKTGDRTVALVGFPSVGKSTLVSAITGADSEVASYDFTTLEVVPGMLKYKGAEIQILDVPGLISGASAGKGRGKEVLSVVRNADLVALVTELGREEEQIKKIREELYETGIRLNQSPPEVRIDEKEKGGLSIVSSVDQDVREETIKSILREYKISNARVILREKITVDRLIDKLSGNRVYLPAITVINKIDKSNDNFNPVDKDKVFISAREGANIDKLKEKIYDKLNIMRVYLKPRNGSFDKEDPMVVKKHATVEDVCEKLHDKFLDDFRYAKIWGESSKFDGQQVGLDHELRDEDILTIIT</sequence>
<dbReference type="CDD" id="cd01896">
    <property type="entry name" value="DRG"/>
    <property type="match status" value="1"/>
</dbReference>
<evidence type="ECO:0000256" key="1">
    <source>
        <dbReference type="ARBA" id="ARBA00022741"/>
    </source>
</evidence>
<feature type="domain" description="TGS" evidence="5">
    <location>
        <begin position="285"/>
        <end position="360"/>
    </location>
</feature>
<dbReference type="SUPFAM" id="SSF81271">
    <property type="entry name" value="TGS-like"/>
    <property type="match status" value="1"/>
</dbReference>
<dbReference type="PROSITE" id="PS51880">
    <property type="entry name" value="TGS"/>
    <property type="match status" value="1"/>
</dbReference>
<dbReference type="EMBL" id="MSDW01000001">
    <property type="protein sequence ID" value="OKY78147.1"/>
    <property type="molecule type" value="Genomic_DNA"/>
</dbReference>
<dbReference type="InterPro" id="IPR027417">
    <property type="entry name" value="P-loop_NTPase"/>
</dbReference>
<dbReference type="Gene3D" id="3.40.50.300">
    <property type="entry name" value="P-loop containing nucleotide triphosphate hydrolases"/>
    <property type="match status" value="1"/>
</dbReference>
<feature type="coiled-coil region" evidence="3">
    <location>
        <begin position="22"/>
        <end position="49"/>
    </location>
</feature>
<dbReference type="PRINTS" id="PR00326">
    <property type="entry name" value="GTP1OBG"/>
</dbReference>
<dbReference type="GO" id="GO:0003924">
    <property type="term" value="F:GTPase activity"/>
    <property type="evidence" value="ECO:0007669"/>
    <property type="project" value="InterPro"/>
</dbReference>
<evidence type="ECO:0000256" key="3">
    <source>
        <dbReference type="SAM" id="Coils"/>
    </source>
</evidence>
<dbReference type="AlphaFoldDB" id="A0A1Q6DUY4"/>
<dbReference type="Gene3D" id="3.10.20.30">
    <property type="match status" value="1"/>
</dbReference>
<comment type="caution">
    <text evidence="6">The sequence shown here is derived from an EMBL/GenBank/DDBJ whole genome shotgun (WGS) entry which is preliminary data.</text>
</comment>
<dbReference type="Pfam" id="PF02824">
    <property type="entry name" value="TGS"/>
    <property type="match status" value="1"/>
</dbReference>
<evidence type="ECO:0000259" key="5">
    <source>
        <dbReference type="PROSITE" id="PS51880"/>
    </source>
</evidence>
<keyword evidence="7" id="KW-1185">Reference proteome</keyword>
<evidence type="ECO:0000259" key="4">
    <source>
        <dbReference type="PROSITE" id="PS51710"/>
    </source>
</evidence>
<dbReference type="InterPro" id="IPR012676">
    <property type="entry name" value="TGS-like"/>
</dbReference>
<dbReference type="Gene3D" id="6.10.140.1070">
    <property type="match status" value="1"/>
</dbReference>
<dbReference type="FunFam" id="3.10.20.30:FF:000003">
    <property type="entry name" value="Developmentally-regulated GTP-binding protein 1"/>
    <property type="match status" value="1"/>
</dbReference>
<dbReference type="InterPro" id="IPR006073">
    <property type="entry name" value="GTP-bd"/>
</dbReference>
<dbReference type="GO" id="GO:0005525">
    <property type="term" value="F:GTP binding"/>
    <property type="evidence" value="ECO:0007669"/>
    <property type="project" value="UniProtKB-KW"/>
</dbReference>
<dbReference type="InterPro" id="IPR031662">
    <property type="entry name" value="GTP-binding_2"/>
</dbReference>
<reference evidence="6" key="1">
    <citation type="submission" date="2016-12" db="EMBL/GenBank/DDBJ databases">
        <title>Discovery of methanogenic haloarchaea.</title>
        <authorList>
            <person name="Sorokin D.Y."/>
            <person name="Makarova K.S."/>
            <person name="Abbas B."/>
            <person name="Ferrer M."/>
            <person name="Golyshin P.N."/>
        </authorList>
    </citation>
    <scope>NUCLEOTIDE SEQUENCE [LARGE SCALE GENOMIC DNA]</scope>
    <source>
        <strain evidence="6">HMET1</strain>
    </source>
</reference>
<dbReference type="STRING" id="1903181.BTN85_0632"/>
<keyword evidence="3" id="KW-0175">Coiled coil</keyword>
<dbReference type="Pfam" id="PF16897">
    <property type="entry name" value="MMR_HSR1_Xtn"/>
    <property type="match status" value="1"/>
</dbReference>
<name>A0A1Q6DUY4_METT1</name>
<evidence type="ECO:0000313" key="7">
    <source>
        <dbReference type="Proteomes" id="UP000185744"/>
    </source>
</evidence>
<evidence type="ECO:0000313" key="6">
    <source>
        <dbReference type="EMBL" id="OKY78147.1"/>
    </source>
</evidence>
<keyword evidence="2" id="KW-0342">GTP-binding</keyword>
<dbReference type="InterPro" id="IPR012675">
    <property type="entry name" value="Beta-grasp_dom_sf"/>
</dbReference>
<feature type="domain" description="OBG-type G" evidence="4">
    <location>
        <begin position="64"/>
        <end position="285"/>
    </location>
</feature>
<dbReference type="FunCoup" id="A0A1Q6DUY4">
    <property type="interactions" value="152"/>
</dbReference>
<organism evidence="6 7">
    <name type="scientific">Methanohalarchaeum thermophilum</name>
    <dbReference type="NCBI Taxonomy" id="1903181"/>
    <lineage>
        <taxon>Archaea</taxon>
        <taxon>Methanobacteriati</taxon>
        <taxon>Methanobacteriota</taxon>
        <taxon>Methanonatronarchaeia</taxon>
        <taxon>Methanonatronarchaeales</taxon>
        <taxon>Methanonatronarchaeaceae</taxon>
        <taxon>Candidatus Methanohalarchaeum</taxon>
    </lineage>
</organism>
<gene>
    <name evidence="6" type="ORF">BTN85_0632</name>
</gene>
<protein>
    <submittedName>
        <fullName evidence="6">Ribosome-interacting GTPase 1 DRG</fullName>
    </submittedName>
</protein>
<dbReference type="NCBIfam" id="TIGR00231">
    <property type="entry name" value="small_GTP"/>
    <property type="match status" value="1"/>
</dbReference>
<accession>A0A1Q6DUY4</accession>
<dbReference type="PANTHER" id="PTHR43127">
    <property type="entry name" value="DEVELOPMENTALLY-REGULATED GTP-BINDING PROTEIN 2"/>
    <property type="match status" value="1"/>
</dbReference>
<keyword evidence="1" id="KW-0547">Nucleotide-binding</keyword>
<proteinExistence type="predicted"/>
<dbReference type="InterPro" id="IPR045001">
    <property type="entry name" value="DRG"/>
</dbReference>
<dbReference type="Pfam" id="PF01926">
    <property type="entry name" value="MMR_HSR1"/>
    <property type="match status" value="1"/>
</dbReference>
<dbReference type="PROSITE" id="PS51710">
    <property type="entry name" value="G_OBG"/>
    <property type="match status" value="1"/>
</dbReference>
<evidence type="ECO:0000256" key="2">
    <source>
        <dbReference type="ARBA" id="ARBA00023134"/>
    </source>
</evidence>
<dbReference type="SUPFAM" id="SSF52540">
    <property type="entry name" value="P-loop containing nucleoside triphosphate hydrolases"/>
    <property type="match status" value="1"/>
</dbReference>